<dbReference type="Pfam" id="PF00557">
    <property type="entry name" value="Peptidase_M24"/>
    <property type="match status" value="1"/>
</dbReference>
<dbReference type="PATRIC" id="fig|1006006.8.peg.1888"/>
<dbReference type="Pfam" id="PF01321">
    <property type="entry name" value="Creatinase_N"/>
    <property type="match status" value="1"/>
</dbReference>
<dbReference type="PANTHER" id="PTHR46112:SF9">
    <property type="entry name" value="XAA-PRO AMINOPEPTIDASE"/>
    <property type="match status" value="1"/>
</dbReference>
<dbReference type="KEGG" id="mcn:Mcup_1884"/>
<name>F4G199_METCR</name>
<dbReference type="InterPro" id="IPR000994">
    <property type="entry name" value="Pept_M24"/>
</dbReference>
<evidence type="ECO:0000313" key="7">
    <source>
        <dbReference type="Proteomes" id="UP000007812"/>
    </source>
</evidence>
<feature type="domain" description="Creatinase N-terminal" evidence="5">
    <location>
        <begin position="7"/>
        <end position="127"/>
    </location>
</feature>
<organism evidence="6 7">
    <name type="scientific">Metallosphaera cuprina (strain Ar-4)</name>
    <dbReference type="NCBI Taxonomy" id="1006006"/>
    <lineage>
        <taxon>Archaea</taxon>
        <taxon>Thermoproteota</taxon>
        <taxon>Thermoprotei</taxon>
        <taxon>Sulfolobales</taxon>
        <taxon>Sulfolobaceae</taxon>
        <taxon>Metallosphaera</taxon>
    </lineage>
</organism>
<dbReference type="eggNOG" id="arCOG01000">
    <property type="taxonomic scope" value="Archaea"/>
</dbReference>
<feature type="domain" description="Peptidase M24" evidence="4">
    <location>
        <begin position="136"/>
        <end position="334"/>
    </location>
</feature>
<dbReference type="HOGENOM" id="CLU_017266_4_0_2"/>
<dbReference type="InterPro" id="IPR036005">
    <property type="entry name" value="Creatinase/aminopeptidase-like"/>
</dbReference>
<dbReference type="PANTHER" id="PTHR46112">
    <property type="entry name" value="AMINOPEPTIDASE"/>
    <property type="match status" value="1"/>
</dbReference>
<dbReference type="InterPro" id="IPR029149">
    <property type="entry name" value="Creatin/AminoP/Spt16_N"/>
</dbReference>
<dbReference type="Gene3D" id="3.40.350.10">
    <property type="entry name" value="Creatinase/prolidase N-terminal domain"/>
    <property type="match status" value="1"/>
</dbReference>
<dbReference type="InterPro" id="IPR001131">
    <property type="entry name" value="Peptidase_M24B_aminopep-P_CS"/>
</dbReference>
<dbReference type="Gene3D" id="3.90.230.10">
    <property type="entry name" value="Creatinase/methionine aminopeptidase superfamily"/>
    <property type="match status" value="1"/>
</dbReference>
<keyword evidence="2" id="KW-0378">Hydrolase</keyword>
<comment type="similarity">
    <text evidence="3">Belongs to the peptidase M24B family.</text>
</comment>
<evidence type="ECO:0000256" key="3">
    <source>
        <dbReference type="RuleBase" id="RU000590"/>
    </source>
</evidence>
<evidence type="ECO:0000259" key="5">
    <source>
        <dbReference type="Pfam" id="PF01321"/>
    </source>
</evidence>
<evidence type="ECO:0000313" key="6">
    <source>
        <dbReference type="EMBL" id="AEB95986.1"/>
    </source>
</evidence>
<evidence type="ECO:0000259" key="4">
    <source>
        <dbReference type="Pfam" id="PF00557"/>
    </source>
</evidence>
<sequence length="350" mass="39791">MIDYQKRIKKVKDLMKEDYIILGPGSNLFYLTGFTEEPMERPILLIIGENDYMLVPKMYEEQLSSLDLEIRTYQDGSDPYSLIDIKPGSSIAVDDSLWSIFLISIIHRFSPSRLSSASTILGKLRSVKDENEIQIMSEGLTIAENSFLKLLEKIKEGQTECEISKTLEVIFFEYGVSPSFSTILTSGPNTSMPHLRCTERKVKIGDPIIVDFGIKYKGYSTDTTRVLTIGRPSDEVKKIWAIVDQAVRLAEESWLGITGKEIDDRAREHIKKTGYGDLFIHRTGHGIGIDVHEEPYISQDNHTLIPKNSVFTIEPGIYIPGKFGIRIENMVLMRDRVTVLNKLSEEIYEI</sequence>
<dbReference type="GO" id="GO:0046872">
    <property type="term" value="F:metal ion binding"/>
    <property type="evidence" value="ECO:0007669"/>
    <property type="project" value="UniProtKB-KW"/>
</dbReference>
<dbReference type="AlphaFoldDB" id="F4G199"/>
<dbReference type="EMBL" id="CP002656">
    <property type="protein sequence ID" value="AEB95986.1"/>
    <property type="molecule type" value="Genomic_DNA"/>
</dbReference>
<reference evidence="6 7" key="1">
    <citation type="journal article" date="2011" name="J. Bacteriol.">
        <title>Complete genome sequence of Metallosphaera cuprina, a metal sulfide-oxidizing archaeon from a hot spring.</title>
        <authorList>
            <person name="Liu L.J."/>
            <person name="You X.Y."/>
            <person name="Zheng H."/>
            <person name="Wang S."/>
            <person name="Jiang C.Y."/>
            <person name="Liu S.J."/>
        </authorList>
    </citation>
    <scope>NUCLEOTIDE SEQUENCE [LARGE SCALE GENOMIC DNA]</scope>
    <source>
        <strain evidence="6 7">Ar-4</strain>
    </source>
</reference>
<dbReference type="SUPFAM" id="SSF53092">
    <property type="entry name" value="Creatinase/prolidase N-terminal domain"/>
    <property type="match status" value="1"/>
</dbReference>
<dbReference type="InterPro" id="IPR000587">
    <property type="entry name" value="Creatinase_N"/>
</dbReference>
<dbReference type="InterPro" id="IPR050659">
    <property type="entry name" value="Peptidase_M24B"/>
</dbReference>
<dbReference type="Proteomes" id="UP000007812">
    <property type="component" value="Chromosome"/>
</dbReference>
<keyword evidence="7" id="KW-1185">Reference proteome</keyword>
<proteinExistence type="inferred from homology"/>
<dbReference type="SUPFAM" id="SSF55920">
    <property type="entry name" value="Creatinase/aminopeptidase"/>
    <property type="match status" value="1"/>
</dbReference>
<keyword evidence="1 3" id="KW-0479">Metal-binding</keyword>
<dbReference type="PROSITE" id="PS00491">
    <property type="entry name" value="PROLINE_PEPTIDASE"/>
    <property type="match status" value="1"/>
</dbReference>
<dbReference type="GO" id="GO:0016787">
    <property type="term" value="F:hydrolase activity"/>
    <property type="evidence" value="ECO:0007669"/>
    <property type="project" value="UniProtKB-KW"/>
</dbReference>
<accession>F4G199</accession>
<protein>
    <submittedName>
        <fullName evidence="6">Peptidase M24</fullName>
    </submittedName>
</protein>
<gene>
    <name evidence="6" type="ordered locus">Mcup_1884</name>
</gene>
<evidence type="ECO:0000256" key="1">
    <source>
        <dbReference type="ARBA" id="ARBA00022723"/>
    </source>
</evidence>
<dbReference type="STRING" id="1006006.Mcup_1884"/>
<evidence type="ECO:0000256" key="2">
    <source>
        <dbReference type="ARBA" id="ARBA00022801"/>
    </source>
</evidence>